<sequence length="35" mass="3788">MGMLTRAPKECGSWFWDLDDVVEPVCSPCSGSRGA</sequence>
<gene>
    <name evidence="1" type="ORF">JO379_000053</name>
</gene>
<reference evidence="1 2" key="1">
    <citation type="submission" date="2021-03" db="EMBL/GenBank/DDBJ databases">
        <title>Sequencing the genomes of 1000 actinobacteria strains.</title>
        <authorList>
            <person name="Klenk H.-P."/>
        </authorList>
    </citation>
    <scope>NUCLEOTIDE SEQUENCE [LARGE SCALE GENOMIC DNA]</scope>
    <source>
        <strain evidence="1 2">DSM 41480</strain>
    </source>
</reference>
<accession>A0ABS4XVP7</accession>
<proteinExistence type="predicted"/>
<name>A0ABS4XVP7_9ACTN</name>
<organism evidence="1 2">
    <name type="scientific">Streptomyces syringium</name>
    <dbReference type="NCBI Taxonomy" id="76729"/>
    <lineage>
        <taxon>Bacteria</taxon>
        <taxon>Bacillati</taxon>
        <taxon>Actinomycetota</taxon>
        <taxon>Actinomycetes</taxon>
        <taxon>Kitasatosporales</taxon>
        <taxon>Streptomycetaceae</taxon>
        <taxon>Streptomyces</taxon>
    </lineage>
</organism>
<dbReference type="EMBL" id="JAGIOH010000001">
    <property type="protein sequence ID" value="MBP2400584.1"/>
    <property type="molecule type" value="Genomic_DNA"/>
</dbReference>
<dbReference type="Proteomes" id="UP001519291">
    <property type="component" value="Unassembled WGS sequence"/>
</dbReference>
<evidence type="ECO:0000313" key="2">
    <source>
        <dbReference type="Proteomes" id="UP001519291"/>
    </source>
</evidence>
<evidence type="ECO:0000313" key="1">
    <source>
        <dbReference type="EMBL" id="MBP2400584.1"/>
    </source>
</evidence>
<comment type="caution">
    <text evidence="1">The sequence shown here is derived from an EMBL/GenBank/DDBJ whole genome shotgun (WGS) entry which is preliminary data.</text>
</comment>
<keyword evidence="2" id="KW-1185">Reference proteome</keyword>
<protein>
    <submittedName>
        <fullName evidence="1">Uncharacterized protein</fullName>
    </submittedName>
</protein>